<accession>A0ABQ6E3L7</accession>
<evidence type="ECO:0000259" key="4">
    <source>
        <dbReference type="Pfam" id="PF16967"/>
    </source>
</evidence>
<dbReference type="Pfam" id="PF15976">
    <property type="entry name" value="CooC_C"/>
    <property type="match status" value="1"/>
</dbReference>
<evidence type="ECO:0000313" key="6">
    <source>
        <dbReference type="Proteomes" id="UP001157353"/>
    </source>
</evidence>
<sequence>MNYVQKTILALIIQSSFANASVDNYPVGFEDFFYDTEKQIHIVIAGENQGVQLSALVNYDTFKVEGGGDSLLKLKAFLNSKNISADEIEAILSAAVNGIESDPECTERLTDCLLTSTDEKTRYIFDFDNELLKLFISPKSVENKASGKEYRNSVSHNNAINNWMNLYVYSDLDSNDSVSFNNQTTIGLPLGHVYIDSELSSNNSEIYTGIYDVDFSNGFRVQVGKNRYNPEFNSTDFLSDGADFAGTSLLLGSSNNLLIGEPGSLQTIQFYAPQNGQLEIYRDDRLILNRVVNEGQQTVTYDELPKGAYEISIYLKVAGSIVLQERRQVVNNDKFSLAVNSFDFNVGVGQLEFDNHEYERVDKNDATGREYARAAGSYRVSESLLMGAALTSNDTDQYIQLGGSYLLTNNISFDYSAGVFTNHDYYHSGRLSLYSFYADFESFVDSEESSELSLSNYLYSQGNEGNFGIGWSGEFVGGTAYVYYSRFNNDYQEHGAGYHKNLSESVSASWSRSLFGGFVTVSTIYSESEFNDDFSANLSWTHEFGSGVSGQLMVTADDQGFSQNTNYLRYDRVDDGLYSNVSVGATIDRSNEVNAELSGTVSGSVDAANINAYAFARDGSNNVSASISGTQIFSTKGVYLSNEKSRSFSNVKVIKPEGSTERKKEGLYLSQTQEGDFRGRTKLNKAETLIKLNEYQQMGLVVEQDGENVELANNRKDMFSYPGSFYQMEVQAEYLLSEIVILDDMDGNAISQVQCIGDGCVGVEPVTEDGVFRINYRANSDYYLVSRKGICLYEVQDLKQGQDKVSRGYCLPGIDKKDNQGNTLGWEESAQLLNDNKSIYLYLGQFEDEAASEHVISNLESASIKYKQLNINGIVYIYIVEQQAFTQVQKDLLKKLDAYVMLQSDELDILSMYLNKGLQK</sequence>
<dbReference type="InterPro" id="IPR031917">
    <property type="entry name" value="Pilus_assem_C"/>
</dbReference>
<dbReference type="InterPro" id="IPR032636">
    <property type="entry name" value="Pilus_assem_E-set-like_dom"/>
</dbReference>
<dbReference type="EMBL" id="BSPQ01000015">
    <property type="protein sequence ID" value="GLS91798.1"/>
    <property type="molecule type" value="Genomic_DNA"/>
</dbReference>
<evidence type="ECO:0000256" key="2">
    <source>
        <dbReference type="SAM" id="SignalP"/>
    </source>
</evidence>
<proteinExistence type="predicted"/>
<gene>
    <name evidence="5" type="ORF">GCM10007916_28680</name>
</gene>
<name>A0ABQ6E3L7_9GAMM</name>
<feature type="domain" description="Pilus assembly protein E-set like" evidence="4">
    <location>
        <begin position="266"/>
        <end position="331"/>
    </location>
</feature>
<keyword evidence="1 2" id="KW-0732">Signal</keyword>
<feature type="signal peptide" evidence="2">
    <location>
        <begin position="1"/>
        <end position="20"/>
    </location>
</feature>
<evidence type="ECO:0000259" key="3">
    <source>
        <dbReference type="Pfam" id="PF15976"/>
    </source>
</evidence>
<evidence type="ECO:0000256" key="1">
    <source>
        <dbReference type="ARBA" id="ARBA00022729"/>
    </source>
</evidence>
<evidence type="ECO:0008006" key="7">
    <source>
        <dbReference type="Google" id="ProtNLM"/>
    </source>
</evidence>
<organism evidence="5 6">
    <name type="scientific">Psychromonas marina</name>
    <dbReference type="NCBI Taxonomy" id="88364"/>
    <lineage>
        <taxon>Bacteria</taxon>
        <taxon>Pseudomonadati</taxon>
        <taxon>Pseudomonadota</taxon>
        <taxon>Gammaproteobacteria</taxon>
        <taxon>Alteromonadales</taxon>
        <taxon>Psychromonadaceae</taxon>
        <taxon>Psychromonas</taxon>
    </lineage>
</organism>
<reference evidence="6" key="1">
    <citation type="journal article" date="2019" name="Int. J. Syst. Evol. Microbiol.">
        <title>The Global Catalogue of Microorganisms (GCM) 10K type strain sequencing project: providing services to taxonomists for standard genome sequencing and annotation.</title>
        <authorList>
            <consortium name="The Broad Institute Genomics Platform"/>
            <consortium name="The Broad Institute Genome Sequencing Center for Infectious Disease"/>
            <person name="Wu L."/>
            <person name="Ma J."/>
        </authorList>
    </citation>
    <scope>NUCLEOTIDE SEQUENCE [LARGE SCALE GENOMIC DNA]</scope>
    <source>
        <strain evidence="6">NBRC 103166</strain>
    </source>
</reference>
<evidence type="ECO:0000313" key="5">
    <source>
        <dbReference type="EMBL" id="GLS91798.1"/>
    </source>
</evidence>
<comment type="caution">
    <text evidence="5">The sequence shown here is derived from an EMBL/GenBank/DDBJ whole genome shotgun (WGS) entry which is preliminary data.</text>
</comment>
<dbReference type="Proteomes" id="UP001157353">
    <property type="component" value="Unassembled WGS sequence"/>
</dbReference>
<feature type="chain" id="PRO_5047479986" description="Pilus assembly protein E-set like domain-containing protein" evidence="2">
    <location>
        <begin position="21"/>
        <end position="920"/>
    </location>
</feature>
<dbReference type="RefSeq" id="WP_284204905.1">
    <property type="nucleotide sequence ID" value="NZ_BSPQ01000015.1"/>
</dbReference>
<feature type="domain" description="Pilus assembly protein C-terminal" evidence="3">
    <location>
        <begin position="721"/>
        <end position="796"/>
    </location>
</feature>
<dbReference type="Pfam" id="PF16967">
    <property type="entry name" value="TcfC"/>
    <property type="match status" value="1"/>
</dbReference>
<protein>
    <recommendedName>
        <fullName evidence="7">Pilus assembly protein E-set like domain-containing protein</fullName>
    </recommendedName>
</protein>
<keyword evidence="6" id="KW-1185">Reference proteome</keyword>